<evidence type="ECO:0000256" key="1">
    <source>
        <dbReference type="SAM" id="MobiDB-lite"/>
    </source>
</evidence>
<feature type="transmembrane region" description="Helical" evidence="2">
    <location>
        <begin position="109"/>
        <end position="128"/>
    </location>
</feature>
<feature type="compositionally biased region" description="Low complexity" evidence="1">
    <location>
        <begin position="27"/>
        <end position="46"/>
    </location>
</feature>
<name>A0A5R9E6Z0_9ACTN</name>
<organism evidence="3 4">
    <name type="scientific">Streptomyces marianii</name>
    <dbReference type="NCBI Taxonomy" id="1817406"/>
    <lineage>
        <taxon>Bacteria</taxon>
        <taxon>Bacillati</taxon>
        <taxon>Actinomycetota</taxon>
        <taxon>Actinomycetes</taxon>
        <taxon>Kitasatosporales</taxon>
        <taxon>Streptomycetaceae</taxon>
        <taxon>Streptomyces</taxon>
    </lineage>
</organism>
<keyword evidence="2" id="KW-0472">Membrane</keyword>
<feature type="region of interest" description="Disordered" evidence="1">
    <location>
        <begin position="1"/>
        <end position="81"/>
    </location>
</feature>
<evidence type="ECO:0000313" key="3">
    <source>
        <dbReference type="EMBL" id="TLQ45801.1"/>
    </source>
</evidence>
<protein>
    <submittedName>
        <fullName evidence="3">Uncharacterized protein</fullName>
    </submittedName>
</protein>
<feature type="compositionally biased region" description="Basic residues" evidence="1">
    <location>
        <begin position="142"/>
        <end position="157"/>
    </location>
</feature>
<dbReference type="OrthoDB" id="4336991at2"/>
<dbReference type="AlphaFoldDB" id="A0A5R9E6Z0"/>
<dbReference type="Proteomes" id="UP000305921">
    <property type="component" value="Unassembled WGS sequence"/>
</dbReference>
<feature type="region of interest" description="Disordered" evidence="1">
    <location>
        <begin position="134"/>
        <end position="157"/>
    </location>
</feature>
<evidence type="ECO:0000256" key="2">
    <source>
        <dbReference type="SAM" id="Phobius"/>
    </source>
</evidence>
<accession>A0A5R9E6Z0</accession>
<gene>
    <name evidence="3" type="ORF">FEF34_24900</name>
</gene>
<sequence length="157" mass="15698">MPASPAARTSAPPRGLTPSRGRRRAPRTAAARPAAVPAPDAPAASARSRRTAGRADSANRSTGEGPGTPMSAAAGTPAGDSAGEVVRWATFGCVVVPVVLVAYDTSVGGAVAVAAGLAAVTGACRALMRRSERAPRRIAGARGRRGGGRRARPTPRD</sequence>
<comment type="caution">
    <text evidence="3">The sequence shown here is derived from an EMBL/GenBank/DDBJ whole genome shotgun (WGS) entry which is preliminary data.</text>
</comment>
<evidence type="ECO:0000313" key="4">
    <source>
        <dbReference type="Proteomes" id="UP000305921"/>
    </source>
</evidence>
<keyword evidence="2" id="KW-1133">Transmembrane helix</keyword>
<feature type="compositionally biased region" description="Low complexity" evidence="1">
    <location>
        <begin position="1"/>
        <end position="14"/>
    </location>
</feature>
<reference evidence="3 4" key="1">
    <citation type="submission" date="2019-05" db="EMBL/GenBank/DDBJ databases">
        <title>Streptomyces marianii sp. nov., a novel marine actinomycete from southern coast of India.</title>
        <authorList>
            <person name="Iniyan A.M."/>
            <person name="Wink J."/>
            <person name="Ramprasad E."/>
            <person name="Ramana C.V."/>
            <person name="Bunk B."/>
            <person name="Sproer C."/>
            <person name="Joseph F.-J.R.S."/>
            <person name="Vincent S.G.P."/>
        </authorList>
    </citation>
    <scope>NUCLEOTIDE SEQUENCE [LARGE SCALE GENOMIC DNA]</scope>
    <source>
        <strain evidence="3 4">ICN19</strain>
    </source>
</reference>
<dbReference type="EMBL" id="VAWE01000001">
    <property type="protein sequence ID" value="TLQ45801.1"/>
    <property type="molecule type" value="Genomic_DNA"/>
</dbReference>
<keyword evidence="4" id="KW-1185">Reference proteome</keyword>
<feature type="transmembrane region" description="Helical" evidence="2">
    <location>
        <begin position="85"/>
        <end position="103"/>
    </location>
</feature>
<keyword evidence="2" id="KW-0812">Transmembrane</keyword>
<proteinExistence type="predicted"/>